<protein>
    <submittedName>
        <fullName evidence="2">Uncharacterized protein</fullName>
    </submittedName>
</protein>
<proteinExistence type="predicted"/>
<evidence type="ECO:0000313" key="3">
    <source>
        <dbReference type="Proteomes" id="UP001482620"/>
    </source>
</evidence>
<dbReference type="EMBL" id="JAHRIQ010046499">
    <property type="protein sequence ID" value="MEQ2235517.1"/>
    <property type="molecule type" value="Genomic_DNA"/>
</dbReference>
<comment type="caution">
    <text evidence="2">The sequence shown here is derived from an EMBL/GenBank/DDBJ whole genome shotgun (WGS) entry which is preliminary data.</text>
</comment>
<keyword evidence="3" id="KW-1185">Reference proteome</keyword>
<evidence type="ECO:0000313" key="2">
    <source>
        <dbReference type="EMBL" id="MEQ2235517.1"/>
    </source>
</evidence>
<sequence length="129" mass="13795">MDVPVRIKIEEGGPGTVRWSDSHAVDAKVKTEPCSIGKPVQTAVEGPSVPPSEASGPSAMNVNKYGATQGPSRPCGIKTPKYDGSGESEVFEVSEACVHPQAVGAPKILWIFYYWDLGHANDDSIRSHF</sequence>
<evidence type="ECO:0000256" key="1">
    <source>
        <dbReference type="SAM" id="MobiDB-lite"/>
    </source>
</evidence>
<gene>
    <name evidence="2" type="ORF">ILYODFUR_003148</name>
</gene>
<organism evidence="2 3">
    <name type="scientific">Ilyodon furcidens</name>
    <name type="common">goldbreast splitfin</name>
    <dbReference type="NCBI Taxonomy" id="33524"/>
    <lineage>
        <taxon>Eukaryota</taxon>
        <taxon>Metazoa</taxon>
        <taxon>Chordata</taxon>
        <taxon>Craniata</taxon>
        <taxon>Vertebrata</taxon>
        <taxon>Euteleostomi</taxon>
        <taxon>Actinopterygii</taxon>
        <taxon>Neopterygii</taxon>
        <taxon>Teleostei</taxon>
        <taxon>Neoteleostei</taxon>
        <taxon>Acanthomorphata</taxon>
        <taxon>Ovalentaria</taxon>
        <taxon>Atherinomorphae</taxon>
        <taxon>Cyprinodontiformes</taxon>
        <taxon>Goodeidae</taxon>
        <taxon>Ilyodon</taxon>
    </lineage>
</organism>
<name>A0ABV0TRG7_9TELE</name>
<dbReference type="Proteomes" id="UP001482620">
    <property type="component" value="Unassembled WGS sequence"/>
</dbReference>
<feature type="region of interest" description="Disordered" evidence="1">
    <location>
        <begin position="38"/>
        <end position="76"/>
    </location>
</feature>
<accession>A0ABV0TRG7</accession>
<reference evidence="2 3" key="1">
    <citation type="submission" date="2021-06" db="EMBL/GenBank/DDBJ databases">
        <authorList>
            <person name="Palmer J.M."/>
        </authorList>
    </citation>
    <scope>NUCLEOTIDE SEQUENCE [LARGE SCALE GENOMIC DNA]</scope>
    <source>
        <strain evidence="3">if_2019</strain>
        <tissue evidence="2">Muscle</tissue>
    </source>
</reference>